<dbReference type="Pfam" id="PF13692">
    <property type="entry name" value="Glyco_trans_1_4"/>
    <property type="match status" value="1"/>
</dbReference>
<gene>
    <name evidence="1" type="ORF">BTO13_10850</name>
</gene>
<evidence type="ECO:0000313" key="1">
    <source>
        <dbReference type="EMBL" id="PQJ75693.1"/>
    </source>
</evidence>
<dbReference type="AlphaFoldDB" id="A0A2S7WDL4"/>
<dbReference type="Gene3D" id="3.40.50.2000">
    <property type="entry name" value="Glycogen Phosphorylase B"/>
    <property type="match status" value="1"/>
</dbReference>
<proteinExistence type="predicted"/>
<name>A0A2S7WDL4_9FLAO</name>
<comment type="caution">
    <text evidence="1">The sequence shown here is derived from an EMBL/GenBank/DDBJ whole genome shotgun (WGS) entry which is preliminary data.</text>
</comment>
<protein>
    <submittedName>
        <fullName evidence="1">Glycosyltransferase</fullName>
    </submittedName>
</protein>
<dbReference type="GO" id="GO:0016740">
    <property type="term" value="F:transferase activity"/>
    <property type="evidence" value="ECO:0007669"/>
    <property type="project" value="UniProtKB-KW"/>
</dbReference>
<reference evidence="1 2" key="1">
    <citation type="submission" date="2016-12" db="EMBL/GenBank/DDBJ databases">
        <title>Trade-off between light-utilization and light-protection in marine flavobacteria.</title>
        <authorList>
            <person name="Kumagai Y."/>
            <person name="Yoshizawa S."/>
            <person name="Kogure K."/>
            <person name="Iwasaki W."/>
        </authorList>
    </citation>
    <scope>NUCLEOTIDE SEQUENCE [LARGE SCALE GENOMIC DNA]</scope>
    <source>
        <strain evidence="1 2">KCTC 22729</strain>
    </source>
</reference>
<keyword evidence="2" id="KW-1185">Reference proteome</keyword>
<dbReference type="EMBL" id="MSCL01000001">
    <property type="protein sequence ID" value="PQJ75693.1"/>
    <property type="molecule type" value="Genomic_DNA"/>
</dbReference>
<dbReference type="RefSeq" id="WP_105046844.1">
    <property type="nucleotide sequence ID" value="NZ_CP150662.1"/>
</dbReference>
<sequence>MSKPSILIIGTVWVAPNASAAGSRMLQLIEVFLQQNFHITFACAAKKSAPIFSLETLGIEEVEVQLNDTSFDDFVRKLNPEIVIFDRFLTEEQFGWRIREQCPNALTILDTEDLHCLRKTREICVQKQLDFSIDELKKQDITKREIASILRCDISLIISNFEMELLINDFKIDASLLYYLPFLLDVISESQIEKWKSFEEREHFVFIGNFFHKPNVDAVITLKNEIWGNIKKQLPKAEMHIYGAFVTQQIQQLHNPKEGFIIKGFAENAQEIVENSKVVLAPLRFGAGIKGKLSEAMLNGTPSVTTTIGAEGMHQNLPWNGFVADDFSEFVEKAVLLYSDKNIWKTTQKNGVNIINSIYDKQKFTKPFINHIFKIRQNLANHRAQNFIGNLLQHHSLQASKYLSKWIEAKNG</sequence>
<dbReference type="OrthoDB" id="9807209at2"/>
<keyword evidence="1" id="KW-0808">Transferase</keyword>
<accession>A0A2S7WDL4</accession>
<dbReference type="Proteomes" id="UP000237608">
    <property type="component" value="Unassembled WGS sequence"/>
</dbReference>
<dbReference type="SUPFAM" id="SSF53756">
    <property type="entry name" value="UDP-Glycosyltransferase/glycogen phosphorylase"/>
    <property type="match status" value="1"/>
</dbReference>
<organism evidence="1 2">
    <name type="scientific">Polaribacter gangjinensis</name>
    <dbReference type="NCBI Taxonomy" id="574710"/>
    <lineage>
        <taxon>Bacteria</taxon>
        <taxon>Pseudomonadati</taxon>
        <taxon>Bacteroidota</taxon>
        <taxon>Flavobacteriia</taxon>
        <taxon>Flavobacteriales</taxon>
        <taxon>Flavobacteriaceae</taxon>
    </lineage>
</organism>
<evidence type="ECO:0000313" key="2">
    <source>
        <dbReference type="Proteomes" id="UP000237608"/>
    </source>
</evidence>